<evidence type="ECO:0000256" key="7">
    <source>
        <dbReference type="ARBA" id="ARBA00023040"/>
    </source>
</evidence>
<accession>A0A8C5PDT9</accession>
<dbReference type="InterPro" id="IPR004073">
    <property type="entry name" value="GPCR_3_vmron_rcpt_2"/>
</dbReference>
<keyword evidence="8 12" id="KW-0472">Membrane</keyword>
<evidence type="ECO:0000313" key="15">
    <source>
        <dbReference type="Proteomes" id="UP000694569"/>
    </source>
</evidence>
<dbReference type="Proteomes" id="UP000694569">
    <property type="component" value="Unplaced"/>
</dbReference>
<feature type="transmembrane region" description="Helical" evidence="12">
    <location>
        <begin position="482"/>
        <end position="505"/>
    </location>
</feature>
<name>A0A8C5PDT9_9ANUR</name>
<feature type="transmembrane region" description="Helical" evidence="12">
    <location>
        <begin position="358"/>
        <end position="382"/>
    </location>
</feature>
<keyword evidence="6 12" id="KW-1133">Transmembrane helix</keyword>
<dbReference type="InterPro" id="IPR028082">
    <property type="entry name" value="Peripla_BP_I"/>
</dbReference>
<keyword evidence="11" id="KW-0807">Transducer</keyword>
<comment type="similarity">
    <text evidence="2">Belongs to the G-protein coupled receptor 3 family.</text>
</comment>
<keyword evidence="7" id="KW-0297">G-protein coupled receptor</keyword>
<reference evidence="14" key="2">
    <citation type="submission" date="2025-09" db="UniProtKB">
        <authorList>
            <consortium name="Ensembl"/>
        </authorList>
    </citation>
    <scope>IDENTIFICATION</scope>
</reference>
<dbReference type="InterPro" id="IPR038550">
    <property type="entry name" value="GPCR_3_9-Cys_sf"/>
</dbReference>
<dbReference type="AlphaFoldDB" id="A0A8C5PDT9"/>
<sequence length="587" mass="65785">MMVSVYRALWHIILSQIISTFCFRDQRCGLRVSELSGMTQPGDIMIGVVLPLHVDKVIERISFQEKPPNIKCTDFLFESFQSLQALRFAVEEINGNPDILANITLGYQAYDSCDVVRMDLQGAFQVVSGYDQVIPNFRCFQDVPFSTTIGPSSSTQSILVAHILGLYRYPQLLHYMKKVRVMMSSGRELYFDVTGDPPAVYDIVNWQMTPEGRIRHIKVGSYDTAATNGRVFSINRSEIRWPNKEREVPISVCSPSCAPGFWKAVSRGEPACCFQCVPCPQGEISNQTDSTDCFKCPWDMWPNHQKSSCLPKPIEYLSYEDHLGATMASTSIASSLVPVVILRIFVRYKATPIVKANNCSISCLLLVSLSLCFLCTLAFIGYPEPEKCFLRQPAFGMVFTFCVSSLLAKTVIVVFAFMATKPDSSLRLWTSPWVSYVIIGTCSVLQLLLIITWLSLKPPFPEQNILSKPGVISVECNEGSTIAFWSMFGYLGLLASTSFIVAFMARGLPDSFNEAKFITFSMLSFLSVWVAFIPASLSARGKYTQAMEVFAILASSWALVIFMFLPKCFIILFRPNMNSKGQLMRKN</sequence>
<evidence type="ECO:0000256" key="4">
    <source>
        <dbReference type="ARBA" id="ARBA00022692"/>
    </source>
</evidence>
<dbReference type="Gene3D" id="2.10.50.30">
    <property type="entry name" value="GPCR, family 3, nine cysteines domain"/>
    <property type="match status" value="1"/>
</dbReference>
<evidence type="ECO:0000256" key="11">
    <source>
        <dbReference type="ARBA" id="ARBA00023224"/>
    </source>
</evidence>
<keyword evidence="5" id="KW-0732">Signal</keyword>
<evidence type="ECO:0000256" key="12">
    <source>
        <dbReference type="SAM" id="Phobius"/>
    </source>
</evidence>
<feature type="transmembrane region" description="Helical" evidence="12">
    <location>
        <begin position="394"/>
        <end position="420"/>
    </location>
</feature>
<evidence type="ECO:0000256" key="5">
    <source>
        <dbReference type="ARBA" id="ARBA00022729"/>
    </source>
</evidence>
<dbReference type="GeneTree" id="ENSGT00950000182788"/>
<feature type="transmembrane region" description="Helical" evidence="12">
    <location>
        <begin position="549"/>
        <end position="573"/>
    </location>
</feature>
<protein>
    <recommendedName>
        <fullName evidence="13">G-protein coupled receptors family 3 profile domain-containing protein</fullName>
    </recommendedName>
</protein>
<reference evidence="14" key="1">
    <citation type="submission" date="2025-08" db="UniProtKB">
        <authorList>
            <consortium name="Ensembl"/>
        </authorList>
    </citation>
    <scope>IDENTIFICATION</scope>
</reference>
<dbReference type="InterPro" id="IPR011500">
    <property type="entry name" value="GPCR_3_9-Cys_dom"/>
</dbReference>
<evidence type="ECO:0000256" key="8">
    <source>
        <dbReference type="ARBA" id="ARBA00023136"/>
    </source>
</evidence>
<dbReference type="Ensembl" id="ENSLLET00000016354.1">
    <property type="protein sequence ID" value="ENSLLEP00000015752.1"/>
    <property type="gene ID" value="ENSLLEG00000010020.1"/>
</dbReference>
<evidence type="ECO:0000256" key="3">
    <source>
        <dbReference type="ARBA" id="ARBA00022475"/>
    </source>
</evidence>
<dbReference type="SUPFAM" id="SSF53822">
    <property type="entry name" value="Periplasmic binding protein-like I"/>
    <property type="match status" value="2"/>
</dbReference>
<dbReference type="InterPro" id="IPR017979">
    <property type="entry name" value="GPCR_3_CS"/>
</dbReference>
<feature type="transmembrane region" description="Helical" evidence="12">
    <location>
        <begin position="323"/>
        <end position="346"/>
    </location>
</feature>
<dbReference type="Pfam" id="PF00003">
    <property type="entry name" value="7tm_3"/>
    <property type="match status" value="1"/>
</dbReference>
<dbReference type="InterPro" id="IPR001828">
    <property type="entry name" value="ANF_lig-bd_rcpt"/>
</dbReference>
<dbReference type="GO" id="GO:0005886">
    <property type="term" value="C:plasma membrane"/>
    <property type="evidence" value="ECO:0007669"/>
    <property type="project" value="UniProtKB-SubCell"/>
</dbReference>
<dbReference type="PROSITE" id="PS50259">
    <property type="entry name" value="G_PROTEIN_RECEP_F3_4"/>
    <property type="match status" value="1"/>
</dbReference>
<keyword evidence="9" id="KW-0675">Receptor</keyword>
<feature type="domain" description="G-protein coupled receptors family 3 profile" evidence="13">
    <location>
        <begin position="323"/>
        <end position="587"/>
    </location>
</feature>
<evidence type="ECO:0000256" key="1">
    <source>
        <dbReference type="ARBA" id="ARBA00004651"/>
    </source>
</evidence>
<keyword evidence="3" id="KW-1003">Cell membrane</keyword>
<evidence type="ECO:0000259" key="13">
    <source>
        <dbReference type="PROSITE" id="PS50259"/>
    </source>
</evidence>
<proteinExistence type="inferred from homology"/>
<dbReference type="PRINTS" id="PR00248">
    <property type="entry name" value="GPCRMGR"/>
</dbReference>
<evidence type="ECO:0000256" key="9">
    <source>
        <dbReference type="ARBA" id="ARBA00023170"/>
    </source>
</evidence>
<evidence type="ECO:0000256" key="2">
    <source>
        <dbReference type="ARBA" id="ARBA00007242"/>
    </source>
</evidence>
<feature type="transmembrane region" description="Helical" evidence="12">
    <location>
        <begin position="517"/>
        <end position="537"/>
    </location>
</feature>
<dbReference type="FunFam" id="2.10.50.30:FF:000002">
    <property type="entry name" value="Vomeronasal 2 receptor, h1"/>
    <property type="match status" value="1"/>
</dbReference>
<dbReference type="PANTHER" id="PTHR24061">
    <property type="entry name" value="CALCIUM-SENSING RECEPTOR-RELATED"/>
    <property type="match status" value="1"/>
</dbReference>
<keyword evidence="4 12" id="KW-0812">Transmembrane</keyword>
<comment type="subcellular location">
    <subcellularLocation>
        <location evidence="1">Cell membrane</location>
        <topology evidence="1">Multi-pass membrane protein</topology>
    </subcellularLocation>
</comment>
<evidence type="ECO:0000256" key="10">
    <source>
        <dbReference type="ARBA" id="ARBA00023180"/>
    </source>
</evidence>
<dbReference type="InterPro" id="IPR017978">
    <property type="entry name" value="GPCR_3_C"/>
</dbReference>
<dbReference type="Gene3D" id="3.40.50.2300">
    <property type="match status" value="3"/>
</dbReference>
<dbReference type="InterPro" id="IPR000068">
    <property type="entry name" value="GPCR_3_Ca_sens_rcpt-rel"/>
</dbReference>
<keyword evidence="10" id="KW-0325">Glycoprotein</keyword>
<organism evidence="14 15">
    <name type="scientific">Leptobrachium leishanense</name>
    <name type="common">Leishan spiny toad</name>
    <dbReference type="NCBI Taxonomy" id="445787"/>
    <lineage>
        <taxon>Eukaryota</taxon>
        <taxon>Metazoa</taxon>
        <taxon>Chordata</taxon>
        <taxon>Craniata</taxon>
        <taxon>Vertebrata</taxon>
        <taxon>Euteleostomi</taxon>
        <taxon>Amphibia</taxon>
        <taxon>Batrachia</taxon>
        <taxon>Anura</taxon>
        <taxon>Pelobatoidea</taxon>
        <taxon>Megophryidae</taxon>
        <taxon>Leptobrachium</taxon>
    </lineage>
</organism>
<dbReference type="Pfam" id="PF01094">
    <property type="entry name" value="ANF_receptor"/>
    <property type="match status" value="1"/>
</dbReference>
<evidence type="ECO:0000256" key="6">
    <source>
        <dbReference type="ARBA" id="ARBA00022989"/>
    </source>
</evidence>
<dbReference type="OrthoDB" id="5984008at2759"/>
<dbReference type="Pfam" id="PF07562">
    <property type="entry name" value="NCD3G"/>
    <property type="match status" value="1"/>
</dbReference>
<dbReference type="PRINTS" id="PR01535">
    <property type="entry name" value="VOMERONASL2R"/>
</dbReference>
<dbReference type="PROSITE" id="PS00981">
    <property type="entry name" value="G_PROTEIN_RECEP_F3_3"/>
    <property type="match status" value="1"/>
</dbReference>
<dbReference type="PANTHER" id="PTHR24061:SF601">
    <property type="entry name" value="EXTRACELLULAR CALCIUM-SENSING RECEPTOR"/>
    <property type="match status" value="1"/>
</dbReference>
<feature type="transmembrane region" description="Helical" evidence="12">
    <location>
        <begin position="432"/>
        <end position="456"/>
    </location>
</feature>
<dbReference type="GO" id="GO:0004930">
    <property type="term" value="F:G protein-coupled receptor activity"/>
    <property type="evidence" value="ECO:0007669"/>
    <property type="project" value="UniProtKB-KW"/>
</dbReference>
<keyword evidence="15" id="KW-1185">Reference proteome</keyword>
<dbReference type="InterPro" id="IPR000337">
    <property type="entry name" value="GPCR_3"/>
</dbReference>
<evidence type="ECO:0000313" key="14">
    <source>
        <dbReference type="Ensembl" id="ENSLLEP00000015752.1"/>
    </source>
</evidence>